<keyword evidence="3" id="KW-0962">Peroxisome biogenesis</keyword>
<keyword evidence="8" id="KW-1185">Reference proteome</keyword>
<comment type="function">
    <text evidence="4">Involved in peroxisome biosynthesis and integrity. Assembles membrane vesicles before the matrix proteins are translocated. As a docking factor for PEX19, is necessary for the import of peroxisomal membrane proteins in the peroxisomes.</text>
</comment>
<reference evidence="8" key="2">
    <citation type="journal article" date="2013" name="Nat. Genet.">
        <title>The genome of the platyfish, Xiphophorus maculatus, provides insights into evolutionary adaptation and several complex traits.</title>
        <authorList>
            <person name="Schartl M."/>
            <person name="Walter R.B."/>
            <person name="Shen Y."/>
            <person name="Garcia T."/>
            <person name="Catchen J."/>
            <person name="Amores A."/>
            <person name="Braasch I."/>
            <person name="Chalopin D."/>
            <person name="Volff J.N."/>
            <person name="Lesch K.P."/>
            <person name="Bisazza A."/>
            <person name="Minx P."/>
            <person name="Hillier L."/>
            <person name="Wilson R.K."/>
            <person name="Fuerstenberg S."/>
            <person name="Boore J."/>
            <person name="Searle S."/>
            <person name="Postlethwait J.H."/>
            <person name="Warren W.C."/>
        </authorList>
    </citation>
    <scope>NUCLEOTIDE SEQUENCE [LARGE SCALE GENOMIC DNA]</scope>
    <source>
        <strain evidence="8">JP 163 A</strain>
    </source>
</reference>
<organism evidence="7 8">
    <name type="scientific">Xiphophorus maculatus</name>
    <name type="common">Southern platyfish</name>
    <name type="synonym">Platypoecilus maculatus</name>
    <dbReference type="NCBI Taxonomy" id="8083"/>
    <lineage>
        <taxon>Eukaryota</taxon>
        <taxon>Metazoa</taxon>
        <taxon>Chordata</taxon>
        <taxon>Craniata</taxon>
        <taxon>Vertebrata</taxon>
        <taxon>Euteleostomi</taxon>
        <taxon>Actinopterygii</taxon>
        <taxon>Neopterygii</taxon>
        <taxon>Teleostei</taxon>
        <taxon>Neoteleostei</taxon>
        <taxon>Acanthomorphata</taxon>
        <taxon>Ovalentaria</taxon>
        <taxon>Atherinomorphae</taxon>
        <taxon>Cyprinodontiformes</taxon>
        <taxon>Poeciliidae</taxon>
        <taxon>Poeciliinae</taxon>
        <taxon>Xiphophorus</taxon>
    </lineage>
</organism>
<dbReference type="PANTHER" id="PTHR28080">
    <property type="entry name" value="PEROXISOMAL BIOGENESIS FACTOR 3"/>
    <property type="match status" value="1"/>
</dbReference>
<name>A0A3B5QSJ7_XIPMA</name>
<reference evidence="7" key="3">
    <citation type="submission" date="2025-08" db="UniProtKB">
        <authorList>
            <consortium name="Ensembl"/>
        </authorList>
    </citation>
    <scope>IDENTIFICATION</scope>
    <source>
        <strain evidence="7">JP 163 A</strain>
    </source>
</reference>
<dbReference type="GO" id="GO:0005778">
    <property type="term" value="C:peroxisomal membrane"/>
    <property type="evidence" value="ECO:0007669"/>
    <property type="project" value="InterPro"/>
</dbReference>
<dbReference type="AlphaFoldDB" id="A0A3B5QSJ7"/>
<evidence type="ECO:0000256" key="4">
    <source>
        <dbReference type="ARBA" id="ARBA00025338"/>
    </source>
</evidence>
<dbReference type="GO" id="GO:0045046">
    <property type="term" value="P:protein import into peroxisome membrane"/>
    <property type="evidence" value="ECO:0007669"/>
    <property type="project" value="TreeGrafter"/>
</dbReference>
<reference evidence="7" key="4">
    <citation type="submission" date="2025-09" db="UniProtKB">
        <authorList>
            <consortium name="Ensembl"/>
        </authorList>
    </citation>
    <scope>IDENTIFICATION</scope>
    <source>
        <strain evidence="7">JP 163 A</strain>
    </source>
</reference>
<comment type="subunit">
    <text evidence="1">Interacts with PEX19.</text>
</comment>
<proteinExistence type="predicted"/>
<dbReference type="Pfam" id="PF04882">
    <property type="entry name" value="Peroxin-3"/>
    <property type="match status" value="1"/>
</dbReference>
<sequence length="420" mass="46984">MFSSVWNFIKRHKKKFIFTGAVVGGVYLLGKYAQKKIKEVQEKEASEYIAQARRQFHFESNQRTCNMTVLSMLPPLREAIVTQLNSESLTVMLKTKPANKLEIWEDLKIISFTRTVVAVYSTCMLVVLLRVQLNIIGGYLYLDNSVGKSAASPLTPPDVQQQYLSSIQHLLGDGLTELISRVKTAVQSSLGGVSLKQSLSLLELEQQLIWIRAEVDSGRPLSSYMLADDEDVLADQVATFILKKRQATNLVTFSQSLSFLSFYRYETFEHVGLKSSALLRTESNQEPRSHSLVSPLQACGLTENDLVTIRLLNETRDMLDRWASPAALMLTLMLTLTACCVSVFSPDLSKVLSACLNRGFSRLLDNLAEFFRLPVSDSAPNCAPDRSEPDRPRMSGQHQNHRNDLREATVAALGTVINMV</sequence>
<dbReference type="STRING" id="8083.ENSXMAP00000033531"/>
<protein>
    <recommendedName>
        <fullName evidence="2">Peroxisomal biogenesis factor 3</fullName>
    </recommendedName>
    <alternativeName>
        <fullName evidence="5">Peroxisomal assembly protein PEX3</fullName>
    </alternativeName>
</protein>
<evidence type="ECO:0000256" key="1">
    <source>
        <dbReference type="ARBA" id="ARBA00011494"/>
    </source>
</evidence>
<dbReference type="PANTHER" id="PTHR28080:SF1">
    <property type="entry name" value="PEROXISOMAL BIOGENESIS FACTOR 3"/>
    <property type="match status" value="1"/>
</dbReference>
<dbReference type="Proteomes" id="UP000002852">
    <property type="component" value="Unassembled WGS sequence"/>
</dbReference>
<evidence type="ECO:0000313" key="8">
    <source>
        <dbReference type="Proteomes" id="UP000002852"/>
    </source>
</evidence>
<dbReference type="Ensembl" id="ENSXMAT00000026269.1">
    <property type="protein sequence ID" value="ENSXMAP00000033531.1"/>
    <property type="gene ID" value="ENSXMAG00000021480.1"/>
</dbReference>
<dbReference type="InParanoid" id="A0A3B5QSJ7"/>
<dbReference type="GO" id="GO:0030674">
    <property type="term" value="F:protein-macromolecule adaptor activity"/>
    <property type="evidence" value="ECO:0007669"/>
    <property type="project" value="TreeGrafter"/>
</dbReference>
<feature type="region of interest" description="Disordered" evidence="6">
    <location>
        <begin position="381"/>
        <end position="402"/>
    </location>
</feature>
<accession>A0A3B5QSJ7</accession>
<evidence type="ECO:0000256" key="5">
    <source>
        <dbReference type="ARBA" id="ARBA00029630"/>
    </source>
</evidence>
<dbReference type="GeneTree" id="ENSGT00940000165183"/>
<evidence type="ECO:0000256" key="3">
    <source>
        <dbReference type="ARBA" id="ARBA00022593"/>
    </source>
</evidence>
<evidence type="ECO:0000256" key="6">
    <source>
        <dbReference type="SAM" id="MobiDB-lite"/>
    </source>
</evidence>
<evidence type="ECO:0000256" key="2">
    <source>
        <dbReference type="ARBA" id="ARBA00014294"/>
    </source>
</evidence>
<dbReference type="InterPro" id="IPR006966">
    <property type="entry name" value="Peroxin-3"/>
</dbReference>
<evidence type="ECO:0000313" key="7">
    <source>
        <dbReference type="Ensembl" id="ENSXMAP00000033531.1"/>
    </source>
</evidence>
<reference evidence="8" key="1">
    <citation type="submission" date="2012-01" db="EMBL/GenBank/DDBJ databases">
        <authorList>
            <person name="Walter R."/>
            <person name="Schartl M."/>
            <person name="Warren W."/>
        </authorList>
    </citation>
    <scope>NUCLEOTIDE SEQUENCE [LARGE SCALE GENOMIC DNA]</scope>
    <source>
        <strain evidence="8">JP 163 A</strain>
    </source>
</reference>